<protein>
    <recommendedName>
        <fullName evidence="1">Coenzyme Q-binding protein COQ10 START domain-containing protein</fullName>
    </recommendedName>
</protein>
<evidence type="ECO:0000313" key="2">
    <source>
        <dbReference type="EMBL" id="CUR30895.1"/>
    </source>
</evidence>
<reference evidence="3" key="1">
    <citation type="submission" date="2015-10" db="EMBL/GenBank/DDBJ databases">
        <authorList>
            <person name="Regsiter A."/>
            <person name="william w."/>
        </authorList>
    </citation>
    <scope>NUCLEOTIDE SEQUENCE [LARGE SCALE GENOMIC DNA]</scope>
</reference>
<dbReference type="PANTHER" id="PTHR34060:SF1">
    <property type="entry name" value="POLYKETIDE CYCLASE _ DEHYDRASE AND LIPID TRANSPORT PROTEIN"/>
    <property type="match status" value="1"/>
</dbReference>
<dbReference type="Proteomes" id="UP000184315">
    <property type="component" value="Unassembled WGS sequence"/>
</dbReference>
<dbReference type="Gene3D" id="3.30.530.20">
    <property type="match status" value="1"/>
</dbReference>
<accession>A0A1J1LE88</accession>
<evidence type="ECO:0000313" key="3">
    <source>
        <dbReference type="Proteomes" id="UP000184315"/>
    </source>
</evidence>
<dbReference type="InterPro" id="IPR005031">
    <property type="entry name" value="COQ10_START"/>
</dbReference>
<dbReference type="InterPro" id="IPR023393">
    <property type="entry name" value="START-like_dom_sf"/>
</dbReference>
<name>A0A1J1LE88_9CYAN</name>
<evidence type="ECO:0000259" key="1">
    <source>
        <dbReference type="Pfam" id="PF03364"/>
    </source>
</evidence>
<dbReference type="OrthoDB" id="539556at2"/>
<dbReference type="Pfam" id="PF03364">
    <property type="entry name" value="Polyketide_cyc"/>
    <property type="match status" value="1"/>
</dbReference>
<keyword evidence="3" id="KW-1185">Reference proteome</keyword>
<dbReference type="SUPFAM" id="SSF55961">
    <property type="entry name" value="Bet v1-like"/>
    <property type="match status" value="1"/>
</dbReference>
<feature type="domain" description="Coenzyme Q-binding protein COQ10 START" evidence="1">
    <location>
        <begin position="66"/>
        <end position="192"/>
    </location>
</feature>
<dbReference type="EMBL" id="CZDF01000132">
    <property type="protein sequence ID" value="CUR30895.1"/>
    <property type="molecule type" value="Genomic_DNA"/>
</dbReference>
<organism evidence="2 3">
    <name type="scientific">Planktothrix tepida PCC 9214</name>
    <dbReference type="NCBI Taxonomy" id="671072"/>
    <lineage>
        <taxon>Bacteria</taxon>
        <taxon>Bacillati</taxon>
        <taxon>Cyanobacteriota</taxon>
        <taxon>Cyanophyceae</taxon>
        <taxon>Oscillatoriophycideae</taxon>
        <taxon>Oscillatoriales</taxon>
        <taxon>Microcoleaceae</taxon>
        <taxon>Planktothrix</taxon>
    </lineage>
</organism>
<proteinExistence type="predicted"/>
<gene>
    <name evidence="2" type="ORF">PL9214290486</name>
</gene>
<dbReference type="RefSeq" id="WP_072717845.1">
    <property type="nucleotide sequence ID" value="NZ_LN889782.1"/>
</dbReference>
<dbReference type="STRING" id="671072.PL9214290486"/>
<dbReference type="AlphaFoldDB" id="A0A1J1LE88"/>
<dbReference type="PANTHER" id="PTHR34060">
    <property type="entry name" value="POLYKETIDE CYCLASE / DEHYDRASE AND LIPID TRANSPORT PROTEIN"/>
    <property type="match status" value="1"/>
</dbReference>
<sequence length="201" mass="22704">MAFKFDLQKPQKFLTTWVAAVGLSLTLINSPLTLAEWVPSAVIASQSQGASLTGKNGQYKAQIIVNSSADTSWKVLTDYNNFYHFLPNVISSHLLKSQGNQKIFEQVYKIQAFVFDQTTRLRISATETYPKEIDFKLLEGDLKGLEGSWKIEPISAKQVRILHQVNVEPGSTPSRTLFYNVYESSLKNTLEAIKKESERRN</sequence>